<reference evidence="2" key="2">
    <citation type="submission" date="2015-01" db="EMBL/GenBank/DDBJ databases">
        <title>Evolutionary Origins and Diversification of the Mycorrhizal Mutualists.</title>
        <authorList>
            <consortium name="DOE Joint Genome Institute"/>
            <consortium name="Mycorrhizal Genomics Consortium"/>
            <person name="Kohler A."/>
            <person name="Kuo A."/>
            <person name="Nagy L.G."/>
            <person name="Floudas D."/>
            <person name="Copeland A."/>
            <person name="Barry K.W."/>
            <person name="Cichocki N."/>
            <person name="Veneault-Fourrey C."/>
            <person name="LaButti K."/>
            <person name="Lindquist E.A."/>
            <person name="Lipzen A."/>
            <person name="Lundell T."/>
            <person name="Morin E."/>
            <person name="Murat C."/>
            <person name="Riley R."/>
            <person name="Ohm R."/>
            <person name="Sun H."/>
            <person name="Tunlid A."/>
            <person name="Henrissat B."/>
            <person name="Grigoriev I.V."/>
            <person name="Hibbett D.S."/>
            <person name="Martin F."/>
        </authorList>
    </citation>
    <scope>NUCLEOTIDE SEQUENCE [LARGE SCALE GENOMIC DNA]</scope>
    <source>
        <strain evidence="2">Marx 270</strain>
    </source>
</reference>
<evidence type="ECO:0000313" key="2">
    <source>
        <dbReference type="Proteomes" id="UP000054217"/>
    </source>
</evidence>
<sequence length="92" mass="10681">MARRTLSWTGHDKFRKCGRSEPRFGITLAKLPSAFTVKSDLCYLLRLIRDAKLLDDHYGVEVNSARHTRLHRPRPQGLMLHRVPTLSIEESR</sequence>
<proteinExistence type="predicted"/>
<gene>
    <name evidence="1" type="ORF">M404DRAFT_915416</name>
</gene>
<dbReference type="InParanoid" id="A0A0C3JN28"/>
<protein>
    <submittedName>
        <fullName evidence="1">Uncharacterized protein</fullName>
    </submittedName>
</protein>
<reference evidence="1 2" key="1">
    <citation type="submission" date="2014-04" db="EMBL/GenBank/DDBJ databases">
        <authorList>
            <consortium name="DOE Joint Genome Institute"/>
            <person name="Kuo A."/>
            <person name="Kohler A."/>
            <person name="Costa M.D."/>
            <person name="Nagy L.G."/>
            <person name="Floudas D."/>
            <person name="Copeland A."/>
            <person name="Barry K.W."/>
            <person name="Cichocki N."/>
            <person name="Veneault-Fourrey C."/>
            <person name="LaButti K."/>
            <person name="Lindquist E.A."/>
            <person name="Lipzen A."/>
            <person name="Lundell T."/>
            <person name="Morin E."/>
            <person name="Murat C."/>
            <person name="Sun H."/>
            <person name="Tunlid A."/>
            <person name="Henrissat B."/>
            <person name="Grigoriev I.V."/>
            <person name="Hibbett D.S."/>
            <person name="Martin F."/>
            <person name="Nordberg H.P."/>
            <person name="Cantor M.N."/>
            <person name="Hua S.X."/>
        </authorList>
    </citation>
    <scope>NUCLEOTIDE SEQUENCE [LARGE SCALE GENOMIC DNA]</scope>
    <source>
        <strain evidence="1 2">Marx 270</strain>
    </source>
</reference>
<evidence type="ECO:0000313" key="1">
    <source>
        <dbReference type="EMBL" id="KIO10603.1"/>
    </source>
</evidence>
<dbReference type="Proteomes" id="UP000054217">
    <property type="component" value="Unassembled WGS sequence"/>
</dbReference>
<dbReference type="AlphaFoldDB" id="A0A0C3JN28"/>
<organism evidence="1 2">
    <name type="scientific">Pisolithus tinctorius Marx 270</name>
    <dbReference type="NCBI Taxonomy" id="870435"/>
    <lineage>
        <taxon>Eukaryota</taxon>
        <taxon>Fungi</taxon>
        <taxon>Dikarya</taxon>
        <taxon>Basidiomycota</taxon>
        <taxon>Agaricomycotina</taxon>
        <taxon>Agaricomycetes</taxon>
        <taxon>Agaricomycetidae</taxon>
        <taxon>Boletales</taxon>
        <taxon>Sclerodermatineae</taxon>
        <taxon>Pisolithaceae</taxon>
        <taxon>Pisolithus</taxon>
    </lineage>
</organism>
<name>A0A0C3JN28_PISTI</name>
<dbReference type="HOGENOM" id="CLU_2414206_0_0_1"/>
<dbReference type="EMBL" id="KN831952">
    <property type="protein sequence ID" value="KIO10603.1"/>
    <property type="molecule type" value="Genomic_DNA"/>
</dbReference>
<keyword evidence="2" id="KW-1185">Reference proteome</keyword>
<accession>A0A0C3JN28</accession>